<feature type="signal peptide" evidence="1">
    <location>
        <begin position="1"/>
        <end position="21"/>
    </location>
</feature>
<dbReference type="EMBL" id="CAJNDS010002462">
    <property type="protein sequence ID" value="CAE7487041.1"/>
    <property type="molecule type" value="Genomic_DNA"/>
</dbReference>
<reference evidence="2" key="1">
    <citation type="submission" date="2021-02" db="EMBL/GenBank/DDBJ databases">
        <authorList>
            <person name="Dougan E. K."/>
            <person name="Rhodes N."/>
            <person name="Thang M."/>
            <person name="Chan C."/>
        </authorList>
    </citation>
    <scope>NUCLEOTIDE SEQUENCE</scope>
</reference>
<evidence type="ECO:0000313" key="3">
    <source>
        <dbReference type="Proteomes" id="UP000604046"/>
    </source>
</evidence>
<name>A0A812SLM3_9DINO</name>
<feature type="chain" id="PRO_5032518345" evidence="1">
    <location>
        <begin position="22"/>
        <end position="379"/>
    </location>
</feature>
<dbReference type="AlphaFoldDB" id="A0A812SLM3"/>
<comment type="caution">
    <text evidence="2">The sequence shown here is derived from an EMBL/GenBank/DDBJ whole genome shotgun (WGS) entry which is preliminary data.</text>
</comment>
<dbReference type="InterPro" id="IPR029058">
    <property type="entry name" value="AB_hydrolase_fold"/>
</dbReference>
<dbReference type="SUPFAM" id="SSF53474">
    <property type="entry name" value="alpha/beta-Hydrolases"/>
    <property type="match status" value="1"/>
</dbReference>
<accession>A0A812SLM3</accession>
<organism evidence="2 3">
    <name type="scientific">Symbiodinium natans</name>
    <dbReference type="NCBI Taxonomy" id="878477"/>
    <lineage>
        <taxon>Eukaryota</taxon>
        <taxon>Sar</taxon>
        <taxon>Alveolata</taxon>
        <taxon>Dinophyceae</taxon>
        <taxon>Suessiales</taxon>
        <taxon>Symbiodiniaceae</taxon>
        <taxon>Symbiodinium</taxon>
    </lineage>
</organism>
<evidence type="ECO:0000256" key="1">
    <source>
        <dbReference type="SAM" id="SignalP"/>
    </source>
</evidence>
<dbReference type="Gene3D" id="3.40.50.1820">
    <property type="entry name" value="alpha/beta hydrolase"/>
    <property type="match status" value="1"/>
</dbReference>
<protein>
    <submittedName>
        <fullName evidence="2">ESTA protein</fullName>
    </submittedName>
</protein>
<evidence type="ECO:0000313" key="2">
    <source>
        <dbReference type="EMBL" id="CAE7487041.1"/>
    </source>
</evidence>
<dbReference type="OrthoDB" id="424610at2759"/>
<dbReference type="Proteomes" id="UP000604046">
    <property type="component" value="Unassembled WGS sequence"/>
</dbReference>
<keyword evidence="3" id="KW-1185">Reference proteome</keyword>
<gene>
    <name evidence="2" type="primary">ESTA</name>
    <name evidence="2" type="ORF">SNAT2548_LOCUS27318</name>
</gene>
<proteinExistence type="predicted"/>
<keyword evidence="1" id="KW-0732">Signal</keyword>
<sequence>MAHVAVFLSMLFGLALRPCLGRAFPLLKSLDSVFQELPKDWVAPRVARRYFHVLGKVPEGRRLELLAPGLTEHNVIVDTLNRTYTIYVANPDTHVQQQGLIVWLHGLNNHHLRIWNSGDYRSNTAKLGWVSVFPLGWTANRDGTGRSWYSGGCCHIDNAVVDDKSFIKEMMAIIRGTFQLDIPEGRFFLSGYSAGCYLAHAISCDPTTAADFDAFGGHGCYWNRSWNYYYCVEGCAPTKPFFYATGTLDQYFLEKDADASWARYTTWLQCQGEAQLSFSSGIVTCTDKTNCGPNLVSARHCKLHGYGHGFPVASQDPPRWEFSLEQWKWWTSVVEANVTEFNFTGYRAGLTDPSADDAAPSKVSSLGLFLAMVSLHMVI</sequence>